<accession>A0ABY8L2P6</accession>
<evidence type="ECO:0000256" key="1">
    <source>
        <dbReference type="SAM" id="MobiDB-lite"/>
    </source>
</evidence>
<dbReference type="Proteomes" id="UP001232001">
    <property type="component" value="Chromosome"/>
</dbReference>
<feature type="compositionally biased region" description="Basic and acidic residues" evidence="1">
    <location>
        <begin position="19"/>
        <end position="38"/>
    </location>
</feature>
<reference evidence="2 3" key="1">
    <citation type="submission" date="2023-04" db="EMBL/GenBank/DDBJ databases">
        <title>Tenacibaculum tangerinum sp. nov., isolated from sea tidal flat of South Korea.</title>
        <authorList>
            <person name="Lee S.H."/>
            <person name="Kim J.-J."/>
        </authorList>
    </citation>
    <scope>NUCLEOTIDE SEQUENCE [LARGE SCALE GENOMIC DNA]</scope>
    <source>
        <strain evidence="2 3">GRR-S3-23</strain>
    </source>
</reference>
<feature type="region of interest" description="Disordered" evidence="1">
    <location>
        <begin position="1"/>
        <end position="47"/>
    </location>
</feature>
<proteinExistence type="predicted"/>
<evidence type="ECO:0000313" key="3">
    <source>
        <dbReference type="Proteomes" id="UP001232001"/>
    </source>
</evidence>
<protein>
    <submittedName>
        <fullName evidence="2">Uncharacterized protein</fullName>
    </submittedName>
</protein>
<evidence type="ECO:0000313" key="2">
    <source>
        <dbReference type="EMBL" id="WGH75717.1"/>
    </source>
</evidence>
<name>A0ABY8L2P6_9FLAO</name>
<keyword evidence="3" id="KW-1185">Reference proteome</keyword>
<organism evidence="2 3">
    <name type="scientific">Tenacibaculum tangerinum</name>
    <dbReference type="NCBI Taxonomy" id="3038772"/>
    <lineage>
        <taxon>Bacteria</taxon>
        <taxon>Pseudomonadati</taxon>
        <taxon>Bacteroidota</taxon>
        <taxon>Flavobacteriia</taxon>
        <taxon>Flavobacteriales</taxon>
        <taxon>Flavobacteriaceae</taxon>
        <taxon>Tenacibaculum</taxon>
    </lineage>
</organism>
<dbReference type="EMBL" id="CP122539">
    <property type="protein sequence ID" value="WGH75717.1"/>
    <property type="molecule type" value="Genomic_DNA"/>
</dbReference>
<dbReference type="RefSeq" id="WP_279651591.1">
    <property type="nucleotide sequence ID" value="NZ_CP122539.1"/>
</dbReference>
<sequence length="108" mass="12278">MYTSKNTPKAHKNRPVTQRKSESKQGMELEDNRRETTTQRKVNNSVSQNVVQFGGGSHYWRRQNGGPWIYSGKMGNHKTATKWHIARGYTNGKGWQFSQGGKKNPPGT</sequence>
<gene>
    <name evidence="2" type="ORF">P8625_00715</name>
</gene>